<evidence type="ECO:0000313" key="4">
    <source>
        <dbReference type="EMBL" id="MCG4959521.1"/>
    </source>
</evidence>
<comment type="catalytic activity">
    <reaction evidence="1">
        <text>ATP + protein L-histidine = ADP + protein N-phospho-L-histidine.</text>
        <dbReference type="EC" id="2.7.13.3"/>
    </reaction>
</comment>
<dbReference type="Proteomes" id="UP001199750">
    <property type="component" value="Unassembled WGS sequence"/>
</dbReference>
<evidence type="ECO:0000313" key="10">
    <source>
        <dbReference type="Proteomes" id="UP000284243"/>
    </source>
</evidence>
<dbReference type="SUPFAM" id="SSF55874">
    <property type="entry name" value="ATPase domain of HSP90 chaperone/DNA topoisomerase II/histidine kinase"/>
    <property type="match status" value="1"/>
</dbReference>
<dbReference type="Proteomes" id="UP001212263">
    <property type="component" value="Unassembled WGS sequence"/>
</dbReference>
<evidence type="ECO:0000313" key="9">
    <source>
        <dbReference type="Proteomes" id="UP000283426"/>
    </source>
</evidence>
<evidence type="ECO:0000256" key="1">
    <source>
        <dbReference type="ARBA" id="ARBA00000085"/>
    </source>
</evidence>
<dbReference type="InterPro" id="IPR004358">
    <property type="entry name" value="Sig_transdc_His_kin-like_C"/>
</dbReference>
<dbReference type="InterPro" id="IPR036890">
    <property type="entry name" value="HATPase_C_sf"/>
</dbReference>
<reference evidence="5" key="3">
    <citation type="submission" date="2023-01" db="EMBL/GenBank/DDBJ databases">
        <title>Human gut microbiome strain richness.</title>
        <authorList>
            <person name="Chen-Liaw A."/>
        </authorList>
    </citation>
    <scope>NUCLEOTIDE SEQUENCE</scope>
    <source>
        <strain evidence="5">RTP21484st1_B7_RTP21484_190118</strain>
    </source>
</reference>
<dbReference type="Pfam" id="PF02518">
    <property type="entry name" value="HATPase_c"/>
    <property type="match status" value="1"/>
</dbReference>
<dbReference type="EMBL" id="QRYC01000006">
    <property type="protein sequence ID" value="RGU57203.1"/>
    <property type="molecule type" value="Genomic_DNA"/>
</dbReference>
<keyword evidence="7" id="KW-0067">ATP-binding</keyword>
<sequence length="189" mass="20866">MKDLSSHMMDIVQNSIRAEASWIQIRICEDPEADLFLIEIQDNGCGMDEATLARVRDPFFTSRTVRKVGLGIPLLQQNAERTGGKVSIVSQPGQGTTLTARFGHSHLDRPPLGDVAETLTLLAAANPAIHFSYDHSTPSGTYRFDTQEIIQVLEGVPLGHPEILPAIQNLIRENLKEIHADQSMSIRQS</sequence>
<dbReference type="InterPro" id="IPR003594">
    <property type="entry name" value="HATPase_dom"/>
</dbReference>
<evidence type="ECO:0000256" key="2">
    <source>
        <dbReference type="ARBA" id="ARBA00012438"/>
    </source>
</evidence>
<dbReference type="InterPro" id="IPR005467">
    <property type="entry name" value="His_kinase_dom"/>
</dbReference>
<evidence type="ECO:0000259" key="3">
    <source>
        <dbReference type="PROSITE" id="PS50109"/>
    </source>
</evidence>
<dbReference type="PROSITE" id="PS50109">
    <property type="entry name" value="HIS_KIN"/>
    <property type="match status" value="1"/>
</dbReference>
<dbReference type="EMBL" id="JAQMRD010000033">
    <property type="protein sequence ID" value="MDB9224868.1"/>
    <property type="molecule type" value="Genomic_DNA"/>
</dbReference>
<dbReference type="PRINTS" id="PR00344">
    <property type="entry name" value="BCTRLSENSOR"/>
</dbReference>
<evidence type="ECO:0000313" key="7">
    <source>
        <dbReference type="EMBL" id="RGV30253.1"/>
    </source>
</evidence>
<dbReference type="Proteomes" id="UP000284434">
    <property type="component" value="Unassembled WGS sequence"/>
</dbReference>
<evidence type="ECO:0000313" key="8">
    <source>
        <dbReference type="EMBL" id="RGY06075.1"/>
    </source>
</evidence>
<keyword evidence="7" id="KW-0547">Nucleotide-binding</keyword>
<dbReference type="SMART" id="SM00387">
    <property type="entry name" value="HATPase_c"/>
    <property type="match status" value="1"/>
</dbReference>
<accession>A0A3D1UKC8</accession>
<reference evidence="4" key="2">
    <citation type="submission" date="2022-01" db="EMBL/GenBank/DDBJ databases">
        <title>Collection of gut derived symbiotic bacterial strains cultured from healthy donors.</title>
        <authorList>
            <person name="Lin H."/>
            <person name="Kohout C."/>
            <person name="Waligurski E."/>
            <person name="Pamer E.G."/>
        </authorList>
    </citation>
    <scope>NUCLEOTIDE SEQUENCE</scope>
    <source>
        <strain evidence="4">DFI.1.149</strain>
    </source>
</reference>
<comment type="caution">
    <text evidence="7">The sequence shown here is derived from an EMBL/GenBank/DDBJ whole genome shotgun (WGS) entry which is preliminary data.</text>
</comment>
<dbReference type="RefSeq" id="WP_013610543.1">
    <property type="nucleotide sequence ID" value="NZ_BAABYK010000001.1"/>
</dbReference>
<evidence type="ECO:0000313" key="6">
    <source>
        <dbReference type="EMBL" id="RGU57203.1"/>
    </source>
</evidence>
<dbReference type="EMBL" id="JAKNDN010000010">
    <property type="protein sequence ID" value="MCG4959521.1"/>
    <property type="molecule type" value="Genomic_DNA"/>
</dbReference>
<dbReference type="OMA" id="FYTTRKT"/>
<dbReference type="GeneID" id="61273444"/>
<dbReference type="GO" id="GO:0004673">
    <property type="term" value="F:protein histidine kinase activity"/>
    <property type="evidence" value="ECO:0007669"/>
    <property type="project" value="UniProtKB-EC"/>
</dbReference>
<dbReference type="Proteomes" id="UP000284243">
    <property type="component" value="Unassembled WGS sequence"/>
</dbReference>
<evidence type="ECO:0000313" key="5">
    <source>
        <dbReference type="EMBL" id="MDB9224868.1"/>
    </source>
</evidence>
<reference evidence="9 10" key="1">
    <citation type="submission" date="2018-08" db="EMBL/GenBank/DDBJ databases">
        <title>A genome reference for cultivated species of the human gut microbiota.</title>
        <authorList>
            <person name="Zou Y."/>
            <person name="Xue W."/>
            <person name="Luo G."/>
        </authorList>
    </citation>
    <scope>NUCLEOTIDE SEQUENCE [LARGE SCALE GENOMIC DNA]</scope>
    <source>
        <strain evidence="7 9">AF14-6AC</strain>
        <strain evidence="6 10">AF16-14</strain>
        <strain evidence="8 11">OF03-11</strain>
    </source>
</reference>
<dbReference type="EC" id="2.7.13.3" evidence="2"/>
<dbReference type="GO" id="GO:0005524">
    <property type="term" value="F:ATP binding"/>
    <property type="evidence" value="ECO:0007669"/>
    <property type="project" value="UniProtKB-KW"/>
</dbReference>
<proteinExistence type="predicted"/>
<dbReference type="PANTHER" id="PTHR43065">
    <property type="entry name" value="SENSOR HISTIDINE KINASE"/>
    <property type="match status" value="1"/>
</dbReference>
<dbReference type="Gene3D" id="3.30.565.10">
    <property type="entry name" value="Histidine kinase-like ATPase, C-terminal domain"/>
    <property type="match status" value="1"/>
</dbReference>
<dbReference type="AlphaFoldDB" id="A0A3D1UKC8"/>
<dbReference type="EMBL" id="QRYW01000003">
    <property type="protein sequence ID" value="RGV30253.1"/>
    <property type="molecule type" value="Genomic_DNA"/>
</dbReference>
<dbReference type="EMBL" id="QSCO01000014">
    <property type="protein sequence ID" value="RGY06075.1"/>
    <property type="molecule type" value="Genomic_DNA"/>
</dbReference>
<dbReference type="Proteomes" id="UP000283426">
    <property type="component" value="Unassembled WGS sequence"/>
</dbReference>
<gene>
    <name evidence="7" type="ORF">DWW24_02335</name>
    <name evidence="6" type="ORF">DWW57_06510</name>
    <name evidence="8" type="ORF">DXA53_10955</name>
    <name evidence="4" type="ORF">L0P03_06595</name>
    <name evidence="5" type="ORF">PN645_17985</name>
</gene>
<protein>
    <recommendedName>
        <fullName evidence="2">histidine kinase</fullName>
        <ecNumber evidence="2">2.7.13.3</ecNumber>
    </recommendedName>
</protein>
<feature type="domain" description="Histidine kinase" evidence="3">
    <location>
        <begin position="1"/>
        <end position="106"/>
    </location>
</feature>
<name>A0A3D1UKC8_9BACT</name>
<organism evidence="7 9">
    <name type="scientific">Odoribacter splanchnicus</name>
    <dbReference type="NCBI Taxonomy" id="28118"/>
    <lineage>
        <taxon>Bacteria</taxon>
        <taxon>Pseudomonadati</taxon>
        <taxon>Bacteroidota</taxon>
        <taxon>Bacteroidia</taxon>
        <taxon>Bacteroidales</taxon>
        <taxon>Odoribacteraceae</taxon>
        <taxon>Odoribacter</taxon>
    </lineage>
</organism>
<evidence type="ECO:0000313" key="11">
    <source>
        <dbReference type="Proteomes" id="UP000284434"/>
    </source>
</evidence>